<feature type="compositionally biased region" description="Gly residues" evidence="1">
    <location>
        <begin position="75"/>
        <end position="85"/>
    </location>
</feature>
<keyword evidence="2" id="KW-0812">Transmembrane</keyword>
<accession>A0A5B2WEJ2</accession>
<feature type="region of interest" description="Disordered" evidence="1">
    <location>
        <begin position="1"/>
        <end position="99"/>
    </location>
</feature>
<name>A0A5B2WEJ2_9PSEU</name>
<feature type="compositionally biased region" description="Low complexity" evidence="1">
    <location>
        <begin position="38"/>
        <end position="66"/>
    </location>
</feature>
<organism evidence="3 4">
    <name type="scientific">Solihabitans fulvus</name>
    <dbReference type="NCBI Taxonomy" id="1892852"/>
    <lineage>
        <taxon>Bacteria</taxon>
        <taxon>Bacillati</taxon>
        <taxon>Actinomycetota</taxon>
        <taxon>Actinomycetes</taxon>
        <taxon>Pseudonocardiales</taxon>
        <taxon>Pseudonocardiaceae</taxon>
        <taxon>Solihabitans</taxon>
    </lineage>
</organism>
<dbReference type="EMBL" id="VUOB01000103">
    <property type="protein sequence ID" value="KAA2248876.1"/>
    <property type="molecule type" value="Genomic_DNA"/>
</dbReference>
<dbReference type="Proteomes" id="UP000323454">
    <property type="component" value="Unassembled WGS sequence"/>
</dbReference>
<reference evidence="3 4" key="2">
    <citation type="submission" date="2019-09" db="EMBL/GenBank/DDBJ databases">
        <authorList>
            <person name="Jin C."/>
        </authorList>
    </citation>
    <scope>NUCLEOTIDE SEQUENCE [LARGE SCALE GENOMIC DNA]</scope>
    <source>
        <strain evidence="3 4">AN110305</strain>
    </source>
</reference>
<dbReference type="OrthoDB" id="4749283at2"/>
<evidence type="ECO:0000256" key="1">
    <source>
        <dbReference type="SAM" id="MobiDB-lite"/>
    </source>
</evidence>
<reference evidence="3 4" key="1">
    <citation type="submission" date="2019-09" db="EMBL/GenBank/DDBJ databases">
        <title>Goodfellowia gen. nov., a new genus of the Pseudonocardineae related to Actinoalloteichus, containing Goodfellowia coeruleoviolacea gen. nov., comb. nov. gen. nov., comb. nov.</title>
        <authorList>
            <person name="Labeda D."/>
        </authorList>
    </citation>
    <scope>NUCLEOTIDE SEQUENCE [LARGE SCALE GENOMIC DNA]</scope>
    <source>
        <strain evidence="3 4">AN110305</strain>
    </source>
</reference>
<comment type="caution">
    <text evidence="3">The sequence shown here is derived from an EMBL/GenBank/DDBJ whole genome shotgun (WGS) entry which is preliminary data.</text>
</comment>
<protein>
    <submittedName>
        <fullName evidence="3">Uncharacterized protein</fullName>
    </submittedName>
</protein>
<proteinExistence type="predicted"/>
<evidence type="ECO:0000313" key="3">
    <source>
        <dbReference type="EMBL" id="KAA2248876.1"/>
    </source>
</evidence>
<dbReference type="RefSeq" id="WP_149855057.1">
    <property type="nucleotide sequence ID" value="NZ_VUOB01000103.1"/>
</dbReference>
<dbReference type="AlphaFoldDB" id="A0A5B2WEJ2"/>
<feature type="transmembrane region" description="Helical" evidence="2">
    <location>
        <begin position="103"/>
        <end position="123"/>
    </location>
</feature>
<keyword evidence="4" id="KW-1185">Reference proteome</keyword>
<evidence type="ECO:0000313" key="4">
    <source>
        <dbReference type="Proteomes" id="UP000323454"/>
    </source>
</evidence>
<gene>
    <name evidence="3" type="ORF">F0L68_39555</name>
</gene>
<keyword evidence="2" id="KW-0472">Membrane</keyword>
<sequence length="264" mass="26761">MTTPPNQPPQPGPYGPPQGFPPPAGQPGQQPGFPPPGQSGFQQAPAPGRSGFQDAPPQPGFQQAPGQPGPMPGQPGFGPMPGQGGFAPAPVAPGPQSGNKSKVIRIVAAVVVLVLIGGGFYLYNKTSPSAAGPGDCIKVNSVSTNNASVDKIDCGSSEAAFKVAIKLDNASGNCPNDNYIAYMQSGGRGNSKFTLCLALNGKVGDCFKAEDAGLSTKVTKVACSSGTLKVAKVNDGKADESLCDQGQEPVTYPTPPQTICIEKA</sequence>
<evidence type="ECO:0000256" key="2">
    <source>
        <dbReference type="SAM" id="Phobius"/>
    </source>
</evidence>
<keyword evidence="2" id="KW-1133">Transmembrane helix</keyword>
<feature type="compositionally biased region" description="Pro residues" evidence="1">
    <location>
        <begin position="1"/>
        <end position="25"/>
    </location>
</feature>